<comment type="caution">
    <text evidence="1">The sequence shown here is derived from an EMBL/GenBank/DDBJ whole genome shotgun (WGS) entry which is preliminary data.</text>
</comment>
<evidence type="ECO:0000313" key="1">
    <source>
        <dbReference type="EMBL" id="KKL63216.1"/>
    </source>
</evidence>
<sequence>DGYLEIGRKVIPLGKSHKEMLMSRIQAL</sequence>
<reference evidence="1" key="1">
    <citation type="journal article" date="2015" name="Nature">
        <title>Complex archaea that bridge the gap between prokaryotes and eukaryotes.</title>
        <authorList>
            <person name="Spang A."/>
            <person name="Saw J.H."/>
            <person name="Jorgensen S.L."/>
            <person name="Zaremba-Niedzwiedzka K."/>
            <person name="Martijn J."/>
            <person name="Lind A.E."/>
            <person name="van Eijk R."/>
            <person name="Schleper C."/>
            <person name="Guy L."/>
            <person name="Ettema T.J."/>
        </authorList>
    </citation>
    <scope>NUCLEOTIDE SEQUENCE</scope>
</reference>
<proteinExistence type="predicted"/>
<feature type="non-terminal residue" evidence="1">
    <location>
        <position position="1"/>
    </location>
</feature>
<dbReference type="AlphaFoldDB" id="A0A0F9EAI9"/>
<organism evidence="1">
    <name type="scientific">marine sediment metagenome</name>
    <dbReference type="NCBI Taxonomy" id="412755"/>
    <lineage>
        <taxon>unclassified sequences</taxon>
        <taxon>metagenomes</taxon>
        <taxon>ecological metagenomes</taxon>
    </lineage>
</organism>
<accession>A0A0F9EAI9</accession>
<dbReference type="EMBL" id="LAZR01028246">
    <property type="protein sequence ID" value="KKL63216.1"/>
    <property type="molecule type" value="Genomic_DNA"/>
</dbReference>
<name>A0A0F9EAI9_9ZZZZ</name>
<protein>
    <submittedName>
        <fullName evidence="1">Uncharacterized protein</fullName>
    </submittedName>
</protein>
<gene>
    <name evidence="1" type="ORF">LCGC14_2177340</name>
</gene>